<accession>A0ABP8QQA9</accession>
<reference evidence="2" key="1">
    <citation type="journal article" date="2019" name="Int. J. Syst. Evol. Microbiol.">
        <title>The Global Catalogue of Microorganisms (GCM) 10K type strain sequencing project: providing services to taxonomists for standard genome sequencing and annotation.</title>
        <authorList>
            <consortium name="The Broad Institute Genomics Platform"/>
            <consortium name="The Broad Institute Genome Sequencing Center for Infectious Disease"/>
            <person name="Wu L."/>
            <person name="Ma J."/>
        </authorList>
    </citation>
    <scope>NUCLEOTIDE SEQUENCE [LARGE SCALE GENOMIC DNA]</scope>
    <source>
        <strain evidence="2">JCM 17841</strain>
    </source>
</reference>
<comment type="caution">
    <text evidence="1">The sequence shown here is derived from an EMBL/GenBank/DDBJ whole genome shotgun (WGS) entry which is preliminary data.</text>
</comment>
<protein>
    <submittedName>
        <fullName evidence="1">Uncharacterized protein</fullName>
    </submittedName>
</protein>
<dbReference type="Proteomes" id="UP001501243">
    <property type="component" value="Unassembled WGS sequence"/>
</dbReference>
<name>A0ABP8QQA9_9BACT</name>
<dbReference type="RefSeq" id="WP_208132094.1">
    <property type="nucleotide sequence ID" value="NZ_BAABGQ010000012.1"/>
</dbReference>
<evidence type="ECO:0000313" key="1">
    <source>
        <dbReference type="EMBL" id="GAA4508601.1"/>
    </source>
</evidence>
<organism evidence="1 2">
    <name type="scientific">Hymenobacter ginsengisoli</name>
    <dbReference type="NCBI Taxonomy" id="1051626"/>
    <lineage>
        <taxon>Bacteria</taxon>
        <taxon>Pseudomonadati</taxon>
        <taxon>Bacteroidota</taxon>
        <taxon>Cytophagia</taxon>
        <taxon>Cytophagales</taxon>
        <taxon>Hymenobacteraceae</taxon>
        <taxon>Hymenobacter</taxon>
    </lineage>
</organism>
<proteinExistence type="predicted"/>
<keyword evidence="2" id="KW-1185">Reference proteome</keyword>
<dbReference type="PROSITE" id="PS51257">
    <property type="entry name" value="PROKAR_LIPOPROTEIN"/>
    <property type="match status" value="1"/>
</dbReference>
<sequence length="231" mass="26069">MRKILLLSAVSAAYSLVFTSCDKSNMPGPVYQLTAEEKAWQGYQQGQQLRFSRAGSSQVRTYLIVEVDDRLEEQYQSVWITPVQGKLPRYQHITVKGYRTDSVIYTPVGFANPRDSARAVDTFLDLQKYMPRADPSTTILLSEVGWDHWFIGNPQLQAVTTNQPLSVSGNVELLPSITLGGISYGPTLRIKRAYVVYPAPRQRIISQIWYAKGVGVVGYEELGTGLWYRLR</sequence>
<dbReference type="EMBL" id="BAABGQ010000012">
    <property type="protein sequence ID" value="GAA4508601.1"/>
    <property type="molecule type" value="Genomic_DNA"/>
</dbReference>
<evidence type="ECO:0000313" key="2">
    <source>
        <dbReference type="Proteomes" id="UP001501243"/>
    </source>
</evidence>
<gene>
    <name evidence="1" type="ORF">GCM10023172_40980</name>
</gene>